<dbReference type="PATRIC" id="fig|742734.4.peg.6101"/>
<organism evidence="1 2">
    <name type="scientific">[Clostridium] citroniae WAL-19142</name>
    <dbReference type="NCBI Taxonomy" id="742734"/>
    <lineage>
        <taxon>Bacteria</taxon>
        <taxon>Bacillati</taxon>
        <taxon>Bacillota</taxon>
        <taxon>Clostridia</taxon>
        <taxon>Lachnospirales</taxon>
        <taxon>Lachnospiraceae</taxon>
        <taxon>Enterocloster</taxon>
    </lineage>
</organism>
<sequence>METERKAIGNGKNQSKIVAFTHVMVHLQLR</sequence>
<evidence type="ECO:0000313" key="1">
    <source>
        <dbReference type="EMBL" id="KMW08923.1"/>
    </source>
</evidence>
<feature type="non-terminal residue" evidence="1">
    <location>
        <position position="30"/>
    </location>
</feature>
<name>A0A0J9B724_9FIRM</name>
<dbReference type="EMBL" id="ADLK01000074">
    <property type="protein sequence ID" value="KMW08923.1"/>
    <property type="molecule type" value="Genomic_DNA"/>
</dbReference>
<comment type="caution">
    <text evidence="1">The sequence shown here is derived from an EMBL/GenBank/DDBJ whole genome shotgun (WGS) entry which is preliminary data.</text>
</comment>
<reference evidence="1 2" key="1">
    <citation type="submission" date="2011-04" db="EMBL/GenBank/DDBJ databases">
        <title>The Genome Sequence of Clostridium citroniae WAL-19142.</title>
        <authorList>
            <consortium name="The Broad Institute Genome Sequencing Platform"/>
            <person name="Earl A."/>
            <person name="Ward D."/>
            <person name="Feldgarden M."/>
            <person name="Gevers D."/>
            <person name="Warren Y.A."/>
            <person name="Tyrrell K.L."/>
            <person name="Citron D.M."/>
            <person name="Goldstein E.J."/>
            <person name="Daigneault M."/>
            <person name="Allen-Vercoe E."/>
            <person name="Young S.K."/>
            <person name="Zeng Q."/>
            <person name="Gargeya S."/>
            <person name="Fitzgerald M."/>
            <person name="Haas B."/>
            <person name="Abouelleil A."/>
            <person name="Alvarado L."/>
            <person name="Arachchi H.M."/>
            <person name="Berlin A."/>
            <person name="Brown A."/>
            <person name="Chapman S.B."/>
            <person name="Chen Z."/>
            <person name="Dunbar C."/>
            <person name="Freedman E."/>
            <person name="Gearin G."/>
            <person name="Gellesch M."/>
            <person name="Goldberg J."/>
            <person name="Griggs A."/>
            <person name="Gujja S."/>
            <person name="Heilman E.R."/>
            <person name="Heiman D."/>
            <person name="Howarth C."/>
            <person name="Larson L."/>
            <person name="Lui A."/>
            <person name="MacDonald P.J."/>
            <person name="Mehta T."/>
            <person name="Montmayeur A."/>
            <person name="Murphy C."/>
            <person name="Neiman D."/>
            <person name="Pearson M."/>
            <person name="Priest M."/>
            <person name="Roberts A."/>
            <person name="Saif S."/>
            <person name="Shea T."/>
            <person name="Shenoy N."/>
            <person name="Sisk P."/>
            <person name="Stolte C."/>
            <person name="Sykes S."/>
            <person name="White J."/>
            <person name="Yandava C."/>
            <person name="Wortman J."/>
            <person name="Nusbaum C."/>
            <person name="Birren B."/>
        </authorList>
    </citation>
    <scope>NUCLEOTIDE SEQUENCE [LARGE SCALE GENOMIC DNA]</scope>
    <source>
        <strain evidence="1 2">WAL-19142</strain>
    </source>
</reference>
<dbReference type="AlphaFoldDB" id="A0A0J9B724"/>
<protein>
    <submittedName>
        <fullName evidence="1">Uncharacterized protein</fullName>
    </submittedName>
</protein>
<proteinExistence type="predicted"/>
<gene>
    <name evidence="1" type="ORF">HMPREF9470_05690</name>
</gene>
<accession>A0A0J9B724</accession>
<evidence type="ECO:0000313" key="2">
    <source>
        <dbReference type="Proteomes" id="UP000037392"/>
    </source>
</evidence>
<dbReference type="Proteomes" id="UP000037392">
    <property type="component" value="Unassembled WGS sequence"/>
</dbReference>